<dbReference type="Pfam" id="PF16344">
    <property type="entry name" value="FecR_C"/>
    <property type="match status" value="1"/>
</dbReference>
<dbReference type="PIRSF" id="PIRSF018266">
    <property type="entry name" value="FecR"/>
    <property type="match status" value="1"/>
</dbReference>
<protein>
    <recommendedName>
        <fullName evidence="5">FecR family protein</fullName>
    </recommendedName>
</protein>
<feature type="domain" description="FecR protein" evidence="1">
    <location>
        <begin position="133"/>
        <end position="224"/>
    </location>
</feature>
<name>A0ABQ1UA63_9BACT</name>
<organism evidence="3 4">
    <name type="scientific">Hymenobacter cavernae</name>
    <dbReference type="NCBI Taxonomy" id="2044852"/>
    <lineage>
        <taxon>Bacteria</taxon>
        <taxon>Pseudomonadati</taxon>
        <taxon>Bacteroidota</taxon>
        <taxon>Cytophagia</taxon>
        <taxon>Cytophagales</taxon>
        <taxon>Hymenobacteraceae</taxon>
        <taxon>Hymenobacter</taxon>
    </lineage>
</organism>
<dbReference type="PANTHER" id="PTHR30273:SF2">
    <property type="entry name" value="PROTEIN FECR"/>
    <property type="match status" value="1"/>
</dbReference>
<evidence type="ECO:0000259" key="1">
    <source>
        <dbReference type="Pfam" id="PF04773"/>
    </source>
</evidence>
<dbReference type="Gene3D" id="2.60.120.1440">
    <property type="match status" value="1"/>
</dbReference>
<evidence type="ECO:0008006" key="5">
    <source>
        <dbReference type="Google" id="ProtNLM"/>
    </source>
</evidence>
<feature type="domain" description="Protein FecR C-terminal" evidence="2">
    <location>
        <begin position="278"/>
        <end position="344"/>
    </location>
</feature>
<evidence type="ECO:0000259" key="2">
    <source>
        <dbReference type="Pfam" id="PF16344"/>
    </source>
</evidence>
<evidence type="ECO:0000313" key="3">
    <source>
        <dbReference type="EMBL" id="GGF13305.1"/>
    </source>
</evidence>
<dbReference type="EMBL" id="BMHT01000004">
    <property type="protein sequence ID" value="GGF13305.1"/>
    <property type="molecule type" value="Genomic_DNA"/>
</dbReference>
<proteinExistence type="predicted"/>
<dbReference type="PANTHER" id="PTHR30273">
    <property type="entry name" value="PERIPLASMIC SIGNAL SENSOR AND SIGMA FACTOR ACTIVATOR FECR-RELATED"/>
    <property type="match status" value="1"/>
</dbReference>
<comment type="caution">
    <text evidence="3">The sequence shown here is derived from an EMBL/GenBank/DDBJ whole genome shotgun (WGS) entry which is preliminary data.</text>
</comment>
<sequence length="352" mass="39183">MNQAQLQDLLRRYQHDECTSEERQFVENWYEELGQQPAPLLLQERQLLQTTLWERIAEQTVRADQPEQRHQPRSWWRAAPARWAAAAVLAVGIGAVGSGLWQSKAPSPEDAPQTATTILAPTGANNKLIYTNNTQQAATIRLADGSVVQLSPGSCLQYPKRFEEPNRRVHLTGEAFFDVYHDPAHPFLVYTDKLVTTVLGTSFTVRAYAGQPQVLVKVRRGKVRVTPRLPGTKGDETLPPSLASVVVRPNQQAVYLPGKQDLKKELVAQPAVLVAQPFTFDDRPVAEVLTALEKAYGVDIVYDEQALADCTVSLVLKQESLFDKLAILCKTLGASYERSDTQIIMHSRGCKS</sequence>
<gene>
    <name evidence="3" type="ORF">GCM10011383_25650</name>
</gene>
<reference evidence="4" key="1">
    <citation type="journal article" date="2019" name="Int. J. Syst. Evol. Microbiol.">
        <title>The Global Catalogue of Microorganisms (GCM) 10K type strain sequencing project: providing services to taxonomists for standard genome sequencing and annotation.</title>
        <authorList>
            <consortium name="The Broad Institute Genomics Platform"/>
            <consortium name="The Broad Institute Genome Sequencing Center for Infectious Disease"/>
            <person name="Wu L."/>
            <person name="Ma J."/>
        </authorList>
    </citation>
    <scope>NUCLEOTIDE SEQUENCE [LARGE SCALE GENOMIC DNA]</scope>
    <source>
        <strain evidence="4">CGMCC 1.15197</strain>
    </source>
</reference>
<keyword evidence="4" id="KW-1185">Reference proteome</keyword>
<dbReference type="Pfam" id="PF04773">
    <property type="entry name" value="FecR"/>
    <property type="match status" value="1"/>
</dbReference>
<dbReference type="InterPro" id="IPR032508">
    <property type="entry name" value="FecR_C"/>
</dbReference>
<dbReference type="InterPro" id="IPR012373">
    <property type="entry name" value="Ferrdict_sens_TM"/>
</dbReference>
<dbReference type="Proteomes" id="UP000632273">
    <property type="component" value="Unassembled WGS sequence"/>
</dbReference>
<accession>A0ABQ1UA63</accession>
<evidence type="ECO:0000313" key="4">
    <source>
        <dbReference type="Proteomes" id="UP000632273"/>
    </source>
</evidence>
<dbReference type="Gene3D" id="3.55.50.30">
    <property type="match status" value="1"/>
</dbReference>
<dbReference type="InterPro" id="IPR006860">
    <property type="entry name" value="FecR"/>
</dbReference>
<dbReference type="RefSeq" id="WP_188814396.1">
    <property type="nucleotide sequence ID" value="NZ_BMHT01000004.1"/>
</dbReference>